<protein>
    <submittedName>
        <fullName evidence="6">Response regulator transcription factor</fullName>
    </submittedName>
</protein>
<dbReference type="Pfam" id="PF00196">
    <property type="entry name" value="GerE"/>
    <property type="match status" value="1"/>
</dbReference>
<reference evidence="6 7" key="1">
    <citation type="submission" date="2020-07" db="EMBL/GenBank/DDBJ databases">
        <title>Definition of the novel symbiovar canariense within Mesorhizobium novociceri, a new species of genus Mesorhizobium nodulating Cicer canariense in the Caldera de Taburiente National Park (La Palma, Canary Islands).</title>
        <authorList>
            <person name="Leon-Barrios M."/>
            <person name="Perez-Yepez J."/>
            <person name="Flores-Felix J.D."/>
            <person name="Ramirez-Baena M.H."/>
            <person name="Pulido-Suarez L."/>
            <person name="Igual J.M."/>
            <person name="Velazquez E."/>
            <person name="Peix A."/>
        </authorList>
    </citation>
    <scope>NUCLEOTIDE SEQUENCE [LARGE SCALE GENOMIC DNA]</scope>
    <source>
        <strain evidence="6 7">CCANP35</strain>
    </source>
</reference>
<evidence type="ECO:0000313" key="6">
    <source>
        <dbReference type="EMBL" id="MBA1143057.1"/>
    </source>
</evidence>
<sequence length="252" mass="26891">MAHPQTSDFSNDATRPLHNGQMPGANGLRKSDLEDGHRGEGLVMIVDKRALERECLARGLVEHNPTLRVSAVGSLDEIQHIAGEAEPSAILVILGSRKVSDQSGRAELAHFIAEIGAVPVIVVVDSDEPAEVLAALECGARGYIPTSVTVKVAAEAIGLARAGGIFVPASCVLALREIIHSSANGARPLAGMFTIREAAVVEALKKGKANKIIAYELNLCESTVKVHIRNIMKKLKATNRTEVAYKLRQMLL</sequence>
<name>A0A838BAG0_9HYPH</name>
<dbReference type="Proteomes" id="UP000558284">
    <property type="component" value="Unassembled WGS sequence"/>
</dbReference>
<comment type="caution">
    <text evidence="6">The sequence shown here is derived from an EMBL/GenBank/DDBJ whole genome shotgun (WGS) entry which is preliminary data.</text>
</comment>
<dbReference type="SMART" id="SM00421">
    <property type="entry name" value="HTH_LUXR"/>
    <property type="match status" value="1"/>
</dbReference>
<dbReference type="GO" id="GO:0003677">
    <property type="term" value="F:DNA binding"/>
    <property type="evidence" value="ECO:0007669"/>
    <property type="project" value="UniProtKB-KW"/>
</dbReference>
<dbReference type="GO" id="GO:0000160">
    <property type="term" value="P:phosphorelay signal transduction system"/>
    <property type="evidence" value="ECO:0007669"/>
    <property type="project" value="InterPro"/>
</dbReference>
<dbReference type="InterPro" id="IPR016032">
    <property type="entry name" value="Sig_transdc_resp-reg_C-effctor"/>
</dbReference>
<dbReference type="InterPro" id="IPR000792">
    <property type="entry name" value="Tscrpt_reg_LuxR_C"/>
</dbReference>
<keyword evidence="7" id="KW-1185">Reference proteome</keyword>
<dbReference type="InterPro" id="IPR051015">
    <property type="entry name" value="EvgA-like"/>
</dbReference>
<evidence type="ECO:0000313" key="7">
    <source>
        <dbReference type="Proteomes" id="UP000558284"/>
    </source>
</evidence>
<dbReference type="PROSITE" id="PS50110">
    <property type="entry name" value="RESPONSE_REGULATORY"/>
    <property type="match status" value="1"/>
</dbReference>
<evidence type="ECO:0000256" key="3">
    <source>
        <dbReference type="SAM" id="MobiDB-lite"/>
    </source>
</evidence>
<accession>A0A838BAG0</accession>
<organism evidence="6 7">
    <name type="scientific">Mesorhizobium neociceri</name>
    <dbReference type="NCBI Taxonomy" id="1307853"/>
    <lineage>
        <taxon>Bacteria</taxon>
        <taxon>Pseudomonadati</taxon>
        <taxon>Pseudomonadota</taxon>
        <taxon>Alphaproteobacteria</taxon>
        <taxon>Hyphomicrobiales</taxon>
        <taxon>Phyllobacteriaceae</taxon>
        <taxon>Mesorhizobium</taxon>
    </lineage>
</organism>
<dbReference type="PRINTS" id="PR00038">
    <property type="entry name" value="HTHLUXR"/>
</dbReference>
<proteinExistence type="predicted"/>
<feature type="domain" description="HTH luxR-type" evidence="4">
    <location>
        <begin position="186"/>
        <end position="251"/>
    </location>
</feature>
<feature type="region of interest" description="Disordered" evidence="3">
    <location>
        <begin position="1"/>
        <end position="34"/>
    </location>
</feature>
<feature type="domain" description="Response regulatory" evidence="5">
    <location>
        <begin position="42"/>
        <end position="161"/>
    </location>
</feature>
<feature type="compositionally biased region" description="Polar residues" evidence="3">
    <location>
        <begin position="1"/>
        <end position="13"/>
    </location>
</feature>
<dbReference type="SUPFAM" id="SSF46894">
    <property type="entry name" value="C-terminal effector domain of the bipartite response regulators"/>
    <property type="match status" value="1"/>
</dbReference>
<dbReference type="GO" id="GO:0006355">
    <property type="term" value="P:regulation of DNA-templated transcription"/>
    <property type="evidence" value="ECO:0007669"/>
    <property type="project" value="InterPro"/>
</dbReference>
<dbReference type="AlphaFoldDB" id="A0A838BAG0"/>
<dbReference type="CDD" id="cd06170">
    <property type="entry name" value="LuxR_C_like"/>
    <property type="match status" value="1"/>
</dbReference>
<dbReference type="SUPFAM" id="SSF52172">
    <property type="entry name" value="CheY-like"/>
    <property type="match status" value="1"/>
</dbReference>
<dbReference type="PANTHER" id="PTHR45566:SF1">
    <property type="entry name" value="HTH-TYPE TRANSCRIPTIONAL REGULATOR YHJB-RELATED"/>
    <property type="match status" value="1"/>
</dbReference>
<dbReference type="PANTHER" id="PTHR45566">
    <property type="entry name" value="HTH-TYPE TRANSCRIPTIONAL REGULATOR YHJB-RELATED"/>
    <property type="match status" value="1"/>
</dbReference>
<dbReference type="EMBL" id="JACDTY010000012">
    <property type="protein sequence ID" value="MBA1143057.1"/>
    <property type="molecule type" value="Genomic_DNA"/>
</dbReference>
<dbReference type="InterPro" id="IPR001789">
    <property type="entry name" value="Sig_transdc_resp-reg_receiver"/>
</dbReference>
<evidence type="ECO:0000256" key="1">
    <source>
        <dbReference type="ARBA" id="ARBA00023125"/>
    </source>
</evidence>
<evidence type="ECO:0000259" key="4">
    <source>
        <dbReference type="PROSITE" id="PS50043"/>
    </source>
</evidence>
<evidence type="ECO:0000256" key="2">
    <source>
        <dbReference type="PROSITE-ProRule" id="PRU00169"/>
    </source>
</evidence>
<keyword evidence="1" id="KW-0238">DNA-binding</keyword>
<comment type="caution">
    <text evidence="2">Lacks conserved residue(s) required for the propagation of feature annotation.</text>
</comment>
<evidence type="ECO:0000259" key="5">
    <source>
        <dbReference type="PROSITE" id="PS50110"/>
    </source>
</evidence>
<gene>
    <name evidence="6" type="ORF">H0241_22800</name>
</gene>
<dbReference type="InterPro" id="IPR011006">
    <property type="entry name" value="CheY-like_superfamily"/>
</dbReference>
<dbReference type="Gene3D" id="3.40.50.2300">
    <property type="match status" value="1"/>
</dbReference>
<dbReference type="PROSITE" id="PS00622">
    <property type="entry name" value="HTH_LUXR_1"/>
    <property type="match status" value="1"/>
</dbReference>
<dbReference type="PROSITE" id="PS50043">
    <property type="entry name" value="HTH_LUXR_2"/>
    <property type="match status" value="1"/>
</dbReference>